<organism evidence="3">
    <name type="scientific">Tanacetum cinerariifolium</name>
    <name type="common">Dalmatian daisy</name>
    <name type="synonym">Chrysanthemum cinerariifolium</name>
    <dbReference type="NCBI Taxonomy" id="118510"/>
    <lineage>
        <taxon>Eukaryota</taxon>
        <taxon>Viridiplantae</taxon>
        <taxon>Streptophyta</taxon>
        <taxon>Embryophyta</taxon>
        <taxon>Tracheophyta</taxon>
        <taxon>Spermatophyta</taxon>
        <taxon>Magnoliopsida</taxon>
        <taxon>eudicotyledons</taxon>
        <taxon>Gunneridae</taxon>
        <taxon>Pentapetalae</taxon>
        <taxon>asterids</taxon>
        <taxon>campanulids</taxon>
        <taxon>Asterales</taxon>
        <taxon>Asteraceae</taxon>
        <taxon>Asteroideae</taxon>
        <taxon>Anthemideae</taxon>
        <taxon>Anthemidinae</taxon>
        <taxon>Tanacetum</taxon>
    </lineage>
</organism>
<accession>A0A6L2MUN1</accession>
<keyword evidence="2" id="KW-0732">Signal</keyword>
<evidence type="ECO:0000256" key="2">
    <source>
        <dbReference type="SAM" id="SignalP"/>
    </source>
</evidence>
<reference evidence="3" key="1">
    <citation type="journal article" date="2019" name="Sci. Rep.">
        <title>Draft genome of Tanacetum cinerariifolium, the natural source of mosquito coil.</title>
        <authorList>
            <person name="Yamashiro T."/>
            <person name="Shiraishi A."/>
            <person name="Satake H."/>
            <person name="Nakayama K."/>
        </authorList>
    </citation>
    <scope>NUCLEOTIDE SEQUENCE</scope>
</reference>
<feature type="compositionally biased region" description="Basic residues" evidence="1">
    <location>
        <begin position="228"/>
        <end position="250"/>
    </location>
</feature>
<proteinExistence type="predicted"/>
<feature type="chain" id="PRO_5026838996" evidence="2">
    <location>
        <begin position="31"/>
        <end position="272"/>
    </location>
</feature>
<dbReference type="AlphaFoldDB" id="A0A6L2MUN1"/>
<gene>
    <name evidence="3" type="ORF">Tci_049551</name>
</gene>
<protein>
    <submittedName>
        <fullName evidence="3">Uncharacterized protein</fullName>
    </submittedName>
</protein>
<evidence type="ECO:0000256" key="1">
    <source>
        <dbReference type="SAM" id="MobiDB-lite"/>
    </source>
</evidence>
<evidence type="ECO:0000313" key="3">
    <source>
        <dbReference type="EMBL" id="GEU77573.1"/>
    </source>
</evidence>
<feature type="region of interest" description="Disordered" evidence="1">
    <location>
        <begin position="215"/>
        <end position="250"/>
    </location>
</feature>
<sequence>MRMRSRVHLILASLHKTLLLCLLKTPTALLSHHSNSPQLDNDDLKQIDADDLEEIDLKWQMAMLIMRADEELTNYALMSFTISSSSSSDNEKAPSFVYTSKHVKTPRPSVKPVEHAISAGHLRKDIPKSRGHRHSWNRKACFVCKSLTHLIKDCDYYEKKIVQNPVRNFEIRGTHQHYAWMTHPHPYRYVVPTTVLTRSRLVSLTAARHVTADVPQTKVQHQMPTKHGVNKAHSPIRKPIHHRPSPKNHNFHQKVTTVKATQVNVVQGVKRN</sequence>
<dbReference type="EMBL" id="BKCJ010007501">
    <property type="protein sequence ID" value="GEU77573.1"/>
    <property type="molecule type" value="Genomic_DNA"/>
</dbReference>
<feature type="signal peptide" evidence="2">
    <location>
        <begin position="1"/>
        <end position="30"/>
    </location>
</feature>
<comment type="caution">
    <text evidence="3">The sequence shown here is derived from an EMBL/GenBank/DDBJ whole genome shotgun (WGS) entry which is preliminary data.</text>
</comment>
<name>A0A6L2MUN1_TANCI</name>